<dbReference type="Pfam" id="PF18276">
    <property type="entry name" value="TcA_TcB_BD"/>
    <property type="match status" value="1"/>
</dbReference>
<evidence type="ECO:0000313" key="3">
    <source>
        <dbReference type="Proteomes" id="UP000325395"/>
    </source>
</evidence>
<protein>
    <recommendedName>
        <fullName evidence="1">Tc toxin complex TcA C-terminal TcB-binding domain-containing protein</fullName>
    </recommendedName>
</protein>
<sequence>MANVVQCALHFEHSLRFPNSKSPDSQLAKGQTDYWEQSPDWQLAGEASYLDLKRMELLHMENCTHDFEITKNVSIRQLNQCVLLQLREQGRLSVVNQWQNYPDRIILKNRYAPMLGKATEMMLHETAHPEPVTLSRLFAQADSIRCFDGLYPVTKFGCARALGNAVRRGILPIDEACDFQLKARHGKLEPAIGGLFASWQLGFPGLKSTAIKAPCFSNVPWGPIEWRVMLWKD</sequence>
<proteinExistence type="predicted"/>
<name>A0ABQ6W5B3_9EURO</name>
<evidence type="ECO:0000313" key="2">
    <source>
        <dbReference type="EMBL" id="KAE8412339.1"/>
    </source>
</evidence>
<organism evidence="2 3">
    <name type="scientific">Aspergillus pseudocaelatus</name>
    <dbReference type="NCBI Taxonomy" id="1825620"/>
    <lineage>
        <taxon>Eukaryota</taxon>
        <taxon>Fungi</taxon>
        <taxon>Dikarya</taxon>
        <taxon>Ascomycota</taxon>
        <taxon>Pezizomycotina</taxon>
        <taxon>Eurotiomycetes</taxon>
        <taxon>Eurotiomycetidae</taxon>
        <taxon>Eurotiales</taxon>
        <taxon>Aspergillaceae</taxon>
        <taxon>Aspergillus</taxon>
        <taxon>Aspergillus subgen. Circumdati</taxon>
    </lineage>
</organism>
<reference evidence="2 3" key="1">
    <citation type="submission" date="2019-04" db="EMBL/GenBank/DDBJ databases">
        <authorList>
            <consortium name="DOE Joint Genome Institute"/>
            <person name="Mondo S."/>
            <person name="Kjaerbolling I."/>
            <person name="Vesth T."/>
            <person name="Frisvad J.C."/>
            <person name="Nybo J.L."/>
            <person name="Theobald S."/>
            <person name="Kildgaard S."/>
            <person name="Isbrandt T."/>
            <person name="Kuo A."/>
            <person name="Sato A."/>
            <person name="Lyhne E.K."/>
            <person name="Kogle M.E."/>
            <person name="Wiebenga A."/>
            <person name="Kun R.S."/>
            <person name="Lubbers R.J."/>
            <person name="Makela M.R."/>
            <person name="Barry K."/>
            <person name="Chovatia M."/>
            <person name="Clum A."/>
            <person name="Daum C."/>
            <person name="Haridas S."/>
            <person name="He G."/>
            <person name="LaButti K."/>
            <person name="Lipzen A."/>
            <person name="Riley R."/>
            <person name="Salamov A."/>
            <person name="Simmons B.A."/>
            <person name="Magnuson J.K."/>
            <person name="Henrissat B."/>
            <person name="Mortensen U.H."/>
            <person name="Larsen T.O."/>
            <person name="Devries R.P."/>
            <person name="Grigoriev I.V."/>
            <person name="Machida M."/>
            <person name="Baker S.E."/>
            <person name="Andersen M.R."/>
            <person name="Cantor M.N."/>
            <person name="Hua S.X."/>
        </authorList>
    </citation>
    <scope>NUCLEOTIDE SEQUENCE [LARGE SCALE GENOMIC DNA]</scope>
    <source>
        <strain evidence="2 3">CBS 117616</strain>
    </source>
</reference>
<dbReference type="InterPro" id="IPR040840">
    <property type="entry name" value="TcA_TcB_BD"/>
</dbReference>
<keyword evidence="3" id="KW-1185">Reference proteome</keyword>
<dbReference type="Proteomes" id="UP000325395">
    <property type="component" value="Unassembled WGS sequence"/>
</dbReference>
<gene>
    <name evidence="2" type="ORF">BDV36DRAFT_300965</name>
</gene>
<feature type="domain" description="Tc toxin complex TcA C-terminal TcB-binding" evidence="1">
    <location>
        <begin position="4"/>
        <end position="93"/>
    </location>
</feature>
<evidence type="ECO:0000259" key="1">
    <source>
        <dbReference type="Pfam" id="PF18276"/>
    </source>
</evidence>
<accession>A0ABQ6W5B3</accession>
<dbReference type="EMBL" id="ML735838">
    <property type="protein sequence ID" value="KAE8412339.1"/>
    <property type="molecule type" value="Genomic_DNA"/>
</dbReference>